<dbReference type="RefSeq" id="WP_150354817.1">
    <property type="nucleotide sequence ID" value="NZ_RZNZ01000007.1"/>
</dbReference>
<keyword evidence="5" id="KW-1185">Reference proteome</keyword>
<evidence type="ECO:0000313" key="4">
    <source>
        <dbReference type="Proteomes" id="UP000345527"/>
    </source>
</evidence>
<feature type="transmembrane region" description="Helical" evidence="1">
    <location>
        <begin position="12"/>
        <end position="34"/>
    </location>
</feature>
<sequence length="207" mass="24350">MFAIAATEPWWWSGVSTLLGVIIGAMVSVVMGIVQNRYALKKMYHEYFYSLNELLVKSIIDFLSACLDLMNIYEKEKVRKDIAREFNDLGKLINQLGIEEIVKRVENLETNYPNNIFDMRTKNRYMEEKYYLLVLNFPYLESYARIIKEAVLNITVSQINSKKYNDNIKDFAFGVEGLMHAAKELRESYRKKDPFFKKIISYFTVNN</sequence>
<accession>A0A5J5DY87</accession>
<gene>
    <name evidence="3" type="ORF">EM848_10165</name>
    <name evidence="2" type="ORF">EMO90_06015</name>
</gene>
<comment type="caution">
    <text evidence="3">The sequence shown here is derived from an EMBL/GenBank/DDBJ whole genome shotgun (WGS) entry which is preliminary data.</text>
</comment>
<organism evidence="3 4">
    <name type="scientific">Bifidobacterium vespertilionis</name>
    <dbReference type="NCBI Taxonomy" id="2562524"/>
    <lineage>
        <taxon>Bacteria</taxon>
        <taxon>Bacillati</taxon>
        <taxon>Actinomycetota</taxon>
        <taxon>Actinomycetes</taxon>
        <taxon>Bifidobacteriales</taxon>
        <taxon>Bifidobacteriaceae</taxon>
        <taxon>Bifidobacterium</taxon>
    </lineage>
</organism>
<dbReference type="AlphaFoldDB" id="A0A5J5DY87"/>
<reference evidence="4 5" key="1">
    <citation type="journal article" date="2019" name="Syst. Appl. Microbiol.">
        <title>Characterization of Bifidobacterium species in feaces of the Egyptian fruit bat: Description of B. vespertilionis sp. nov. and B. rousetti sp. nov.</title>
        <authorList>
            <person name="Modesto M."/>
            <person name="Satti M."/>
            <person name="Watanabe K."/>
            <person name="Puglisi E."/>
            <person name="Morelli L."/>
            <person name="Huang C.-H."/>
            <person name="Liou J.-S."/>
            <person name="Miyashita M."/>
            <person name="Tamura T."/>
            <person name="Saito S."/>
            <person name="Mori K."/>
            <person name="Huang L."/>
            <person name="Sciavilla P."/>
            <person name="Sandri C."/>
            <person name="Spiezio C."/>
            <person name="Vitali F."/>
            <person name="Cavalieri D."/>
            <person name="Perpetuini G."/>
            <person name="Tofalo R."/>
            <person name="Bonetti A."/>
            <person name="Arita M."/>
            <person name="Mattarelli P."/>
        </authorList>
    </citation>
    <scope>NUCLEOTIDE SEQUENCE [LARGE SCALE GENOMIC DNA]</scope>
    <source>
        <strain evidence="2 5">RST16</strain>
        <strain evidence="3 4">RST8</strain>
    </source>
</reference>
<evidence type="ECO:0000313" key="5">
    <source>
        <dbReference type="Proteomes" id="UP000374630"/>
    </source>
</evidence>
<evidence type="ECO:0000256" key="1">
    <source>
        <dbReference type="SAM" id="Phobius"/>
    </source>
</evidence>
<dbReference type="EMBL" id="RZNZ01000007">
    <property type="protein sequence ID" value="KAA8820737.1"/>
    <property type="molecule type" value="Genomic_DNA"/>
</dbReference>
<dbReference type="EMBL" id="RZOA01000024">
    <property type="protein sequence ID" value="KAA8821816.1"/>
    <property type="molecule type" value="Genomic_DNA"/>
</dbReference>
<dbReference type="Proteomes" id="UP000374630">
    <property type="component" value="Unassembled WGS sequence"/>
</dbReference>
<evidence type="ECO:0000313" key="2">
    <source>
        <dbReference type="EMBL" id="KAA8820737.1"/>
    </source>
</evidence>
<keyword evidence="1" id="KW-0812">Transmembrane</keyword>
<name>A0A5J5DY87_9BIFI</name>
<evidence type="ECO:0000313" key="3">
    <source>
        <dbReference type="EMBL" id="KAA8821816.1"/>
    </source>
</evidence>
<protein>
    <submittedName>
        <fullName evidence="3">Uncharacterized protein</fullName>
    </submittedName>
</protein>
<keyword evidence="1" id="KW-0472">Membrane</keyword>
<proteinExistence type="predicted"/>
<dbReference type="Proteomes" id="UP000345527">
    <property type="component" value="Unassembled WGS sequence"/>
</dbReference>
<keyword evidence="1" id="KW-1133">Transmembrane helix</keyword>